<dbReference type="SUPFAM" id="SSF143800">
    <property type="entry name" value="L28p-like"/>
    <property type="match status" value="1"/>
</dbReference>
<dbReference type="HAMAP" id="MF_00502">
    <property type="entry name" value="Ribosomal_bL31_2"/>
    <property type="match status" value="1"/>
</dbReference>
<dbReference type="PROSITE" id="PS01143">
    <property type="entry name" value="RIBOSOMAL_L31"/>
    <property type="match status" value="1"/>
</dbReference>
<name>A0A081K7K5_9GAMM</name>
<keyword evidence="7" id="KW-1185">Reference proteome</keyword>
<dbReference type="NCBIfam" id="TIGR00105">
    <property type="entry name" value="L31"/>
    <property type="match status" value="1"/>
</dbReference>
<dbReference type="GO" id="GO:0006412">
    <property type="term" value="P:translation"/>
    <property type="evidence" value="ECO:0007669"/>
    <property type="project" value="UniProtKB-UniRule"/>
</dbReference>
<evidence type="ECO:0000256" key="3">
    <source>
        <dbReference type="ARBA" id="ARBA00022980"/>
    </source>
</evidence>
<dbReference type="InterPro" id="IPR027493">
    <property type="entry name" value="Ribosomal_bL31_B"/>
</dbReference>
<dbReference type="GO" id="GO:0005840">
    <property type="term" value="C:ribosome"/>
    <property type="evidence" value="ECO:0007669"/>
    <property type="project" value="UniProtKB-KW"/>
</dbReference>
<dbReference type="Gene3D" id="4.10.830.30">
    <property type="entry name" value="Ribosomal protein L31"/>
    <property type="match status" value="1"/>
</dbReference>
<dbReference type="EMBL" id="JOJP01000001">
    <property type="protein sequence ID" value="KEI70131.1"/>
    <property type="molecule type" value="Genomic_DNA"/>
</dbReference>
<accession>A0A081K7K5</accession>
<evidence type="ECO:0000313" key="7">
    <source>
        <dbReference type="Proteomes" id="UP000027997"/>
    </source>
</evidence>
<dbReference type="NCBIfam" id="NF002462">
    <property type="entry name" value="PRK01678.1"/>
    <property type="match status" value="1"/>
</dbReference>
<dbReference type="STRING" id="305900.GV64_04645"/>
<evidence type="ECO:0000256" key="2">
    <source>
        <dbReference type="ARBA" id="ARBA00011838"/>
    </source>
</evidence>
<dbReference type="PANTHER" id="PTHR33280">
    <property type="entry name" value="50S RIBOSOMAL PROTEIN L31, CHLOROPLASTIC"/>
    <property type="match status" value="1"/>
</dbReference>
<dbReference type="PANTHER" id="PTHR33280:SF1">
    <property type="entry name" value="LARGE RIBOSOMAL SUBUNIT PROTEIN BL31C"/>
    <property type="match status" value="1"/>
</dbReference>
<evidence type="ECO:0000256" key="4">
    <source>
        <dbReference type="ARBA" id="ARBA00023274"/>
    </source>
</evidence>
<dbReference type="InterPro" id="IPR034704">
    <property type="entry name" value="Ribosomal_bL28/bL31-like_sf"/>
</dbReference>
<sequence length="86" mass="9912">MKKGIHPEYRTVAFHDLGADKFIFVRSTVQVERTMDIDGTTYPYMTLDVSSYSHPFYTGKQKTSTQDGRVAQFNKRFGNKGLKRSK</sequence>
<keyword evidence="3 5" id="KW-0689">Ribosomal protein</keyword>
<comment type="caution">
    <text evidence="6">The sequence shown here is derived from an EMBL/GenBank/DDBJ whole genome shotgun (WGS) entry which is preliminary data.</text>
</comment>
<dbReference type="PRINTS" id="PR01249">
    <property type="entry name" value="RIBOSOMALL31"/>
</dbReference>
<dbReference type="GO" id="GO:0003735">
    <property type="term" value="F:structural constituent of ribosome"/>
    <property type="evidence" value="ECO:0007669"/>
    <property type="project" value="InterPro"/>
</dbReference>
<evidence type="ECO:0000256" key="5">
    <source>
        <dbReference type="HAMAP-Rule" id="MF_00502"/>
    </source>
</evidence>
<dbReference type="Pfam" id="PF01197">
    <property type="entry name" value="Ribosomal_L31"/>
    <property type="match status" value="1"/>
</dbReference>
<dbReference type="Proteomes" id="UP000027997">
    <property type="component" value="Unassembled WGS sequence"/>
</dbReference>
<comment type="similarity">
    <text evidence="1 5">Belongs to the bacterial ribosomal protein bL31 family. Type B subfamily.</text>
</comment>
<evidence type="ECO:0000256" key="1">
    <source>
        <dbReference type="ARBA" id="ARBA00008196"/>
    </source>
</evidence>
<dbReference type="GO" id="GO:1990904">
    <property type="term" value="C:ribonucleoprotein complex"/>
    <property type="evidence" value="ECO:0007669"/>
    <property type="project" value="UniProtKB-KW"/>
</dbReference>
<protein>
    <recommendedName>
        <fullName evidence="5">Large ribosomal subunit protein bL31B</fullName>
    </recommendedName>
</protein>
<dbReference type="eggNOG" id="COG0254">
    <property type="taxonomic scope" value="Bacteria"/>
</dbReference>
<dbReference type="InterPro" id="IPR042105">
    <property type="entry name" value="Ribosomal_bL31_sf"/>
</dbReference>
<dbReference type="RefSeq" id="WP_020584127.1">
    <property type="nucleotide sequence ID" value="NZ_JOJP01000001.1"/>
</dbReference>
<organism evidence="6 7">
    <name type="scientific">Endozoicomonas elysicola</name>
    <dbReference type="NCBI Taxonomy" id="305900"/>
    <lineage>
        <taxon>Bacteria</taxon>
        <taxon>Pseudomonadati</taxon>
        <taxon>Pseudomonadota</taxon>
        <taxon>Gammaproteobacteria</taxon>
        <taxon>Oceanospirillales</taxon>
        <taxon>Endozoicomonadaceae</taxon>
        <taxon>Endozoicomonas</taxon>
    </lineage>
</organism>
<evidence type="ECO:0000313" key="6">
    <source>
        <dbReference type="EMBL" id="KEI70131.1"/>
    </source>
</evidence>
<comment type="subunit">
    <text evidence="2 5">Part of the 50S ribosomal subunit.</text>
</comment>
<proteinExistence type="inferred from homology"/>
<keyword evidence="4 5" id="KW-0687">Ribonucleoprotein</keyword>
<dbReference type="AlphaFoldDB" id="A0A081K7K5"/>
<reference evidence="6 7" key="1">
    <citation type="submission" date="2014-06" db="EMBL/GenBank/DDBJ databases">
        <title>Whole Genome Sequences of Three Symbiotic Endozoicomonas Bacteria.</title>
        <authorList>
            <person name="Neave M.J."/>
            <person name="Apprill A."/>
            <person name="Voolstra C.R."/>
        </authorList>
    </citation>
    <scope>NUCLEOTIDE SEQUENCE [LARGE SCALE GENOMIC DNA]</scope>
    <source>
        <strain evidence="6 7">DSM 22380</strain>
    </source>
</reference>
<dbReference type="InterPro" id="IPR002150">
    <property type="entry name" value="Ribosomal_bL31"/>
</dbReference>
<gene>
    <name evidence="5" type="primary">rpmE2</name>
    <name evidence="6" type="ORF">GV64_04645</name>
</gene>